<dbReference type="AlphaFoldDB" id="K9TDT7"/>
<keyword evidence="2" id="KW-1185">Reference proteome</keyword>
<proteinExistence type="predicted"/>
<dbReference type="RefSeq" id="WP_015146829.1">
    <property type="nucleotide sequence ID" value="NC_019693.1"/>
</dbReference>
<reference evidence="1 2" key="1">
    <citation type="submission" date="2012-06" db="EMBL/GenBank/DDBJ databases">
        <title>Finished chromosome of genome of Oscillatoria acuminata PCC 6304.</title>
        <authorList>
            <consortium name="US DOE Joint Genome Institute"/>
            <person name="Gugger M."/>
            <person name="Coursin T."/>
            <person name="Rippka R."/>
            <person name="Tandeau De Marsac N."/>
            <person name="Huntemann M."/>
            <person name="Wei C.-L."/>
            <person name="Han J."/>
            <person name="Detter J.C."/>
            <person name="Han C."/>
            <person name="Tapia R."/>
            <person name="Davenport K."/>
            <person name="Daligault H."/>
            <person name="Erkkila T."/>
            <person name="Gu W."/>
            <person name="Munk A.C.C."/>
            <person name="Teshima H."/>
            <person name="Xu Y."/>
            <person name="Chain P."/>
            <person name="Chen A."/>
            <person name="Krypides N."/>
            <person name="Mavromatis K."/>
            <person name="Markowitz V."/>
            <person name="Szeto E."/>
            <person name="Ivanova N."/>
            <person name="Mikhailova N."/>
            <person name="Ovchinnikova G."/>
            <person name="Pagani I."/>
            <person name="Pati A."/>
            <person name="Goodwin L."/>
            <person name="Peters L."/>
            <person name="Pitluck S."/>
            <person name="Woyke T."/>
            <person name="Kerfeld C."/>
        </authorList>
    </citation>
    <scope>NUCLEOTIDE SEQUENCE [LARGE SCALE GENOMIC DNA]</scope>
    <source>
        <strain evidence="1 2">PCC 6304</strain>
    </source>
</reference>
<dbReference type="EMBL" id="CP003607">
    <property type="protein sequence ID" value="AFY80179.1"/>
    <property type="molecule type" value="Genomic_DNA"/>
</dbReference>
<organism evidence="1 2">
    <name type="scientific">Oscillatoria acuminata PCC 6304</name>
    <dbReference type="NCBI Taxonomy" id="56110"/>
    <lineage>
        <taxon>Bacteria</taxon>
        <taxon>Bacillati</taxon>
        <taxon>Cyanobacteriota</taxon>
        <taxon>Cyanophyceae</taxon>
        <taxon>Oscillatoriophycideae</taxon>
        <taxon>Oscillatoriales</taxon>
        <taxon>Oscillatoriaceae</taxon>
        <taxon>Oscillatoria</taxon>
    </lineage>
</organism>
<name>K9TDT7_9CYAN</name>
<dbReference type="STRING" id="56110.Oscil6304_0430"/>
<sequence length="94" mass="10520">MTYTIQDAIAVANRLKADKTNPYARTVGKLFLATANVLESTHGLEIVAGMRRDKELFFTEVLDSISEELAKALNEALDRDQLDHYFGPESDSEE</sequence>
<dbReference type="InParanoid" id="K9TDT7"/>
<gene>
    <name evidence="1" type="ORF">Oscil6304_0430</name>
</gene>
<dbReference type="Proteomes" id="UP000010367">
    <property type="component" value="Chromosome"/>
</dbReference>
<dbReference type="KEGG" id="oac:Oscil6304_0430"/>
<evidence type="ECO:0000313" key="1">
    <source>
        <dbReference type="EMBL" id="AFY80179.1"/>
    </source>
</evidence>
<evidence type="ECO:0000313" key="2">
    <source>
        <dbReference type="Proteomes" id="UP000010367"/>
    </source>
</evidence>
<protein>
    <submittedName>
        <fullName evidence="1">Uncharacterized protein</fullName>
    </submittedName>
</protein>
<accession>K9TDT7</accession>
<dbReference type="HOGENOM" id="CLU_2383332_0_0_3"/>